<dbReference type="PANTHER" id="PTHR23138:SF87">
    <property type="entry name" value="E3 SUMO-PROTEIN LIGASE RANBP2"/>
    <property type="match status" value="1"/>
</dbReference>
<dbReference type="SMART" id="SM00160">
    <property type="entry name" value="RanBD"/>
    <property type="match status" value="1"/>
</dbReference>
<dbReference type="PANTHER" id="PTHR23138">
    <property type="entry name" value="RAN BINDING PROTEIN"/>
    <property type="match status" value="1"/>
</dbReference>
<proteinExistence type="predicted"/>
<dbReference type="AlphaFoldDB" id="A0A8B9ZNB0"/>
<name>A0A8B9ZNB0_9AVES</name>
<dbReference type="Proteomes" id="UP000694549">
    <property type="component" value="Unplaced"/>
</dbReference>
<dbReference type="GO" id="GO:0006607">
    <property type="term" value="P:NLS-bearing protein import into nucleus"/>
    <property type="evidence" value="ECO:0007669"/>
    <property type="project" value="TreeGrafter"/>
</dbReference>
<evidence type="ECO:0000313" key="3">
    <source>
        <dbReference type="Proteomes" id="UP000694549"/>
    </source>
</evidence>
<dbReference type="GO" id="GO:0005737">
    <property type="term" value="C:cytoplasm"/>
    <property type="evidence" value="ECO:0007669"/>
    <property type="project" value="TreeGrafter"/>
</dbReference>
<accession>A0A8B9ZNB0</accession>
<dbReference type="PROSITE" id="PS50196">
    <property type="entry name" value="RANBD1"/>
    <property type="match status" value="1"/>
</dbReference>
<dbReference type="InterPro" id="IPR000156">
    <property type="entry name" value="Ran_bind_dom"/>
</dbReference>
<reference evidence="2" key="1">
    <citation type="submission" date="2025-08" db="UniProtKB">
        <authorList>
            <consortium name="Ensembl"/>
        </authorList>
    </citation>
    <scope>IDENTIFICATION</scope>
</reference>
<dbReference type="SUPFAM" id="SSF50729">
    <property type="entry name" value="PH domain-like"/>
    <property type="match status" value="1"/>
</dbReference>
<feature type="domain" description="RanBD1" evidence="1">
    <location>
        <begin position="1"/>
        <end position="121"/>
    </location>
</feature>
<dbReference type="GO" id="GO:0005096">
    <property type="term" value="F:GTPase activator activity"/>
    <property type="evidence" value="ECO:0007669"/>
    <property type="project" value="TreeGrafter"/>
</dbReference>
<dbReference type="InterPro" id="IPR011993">
    <property type="entry name" value="PH-like_dom_sf"/>
</dbReference>
<reference evidence="2" key="2">
    <citation type="submission" date="2025-09" db="UniProtKB">
        <authorList>
            <consortium name="Ensembl"/>
        </authorList>
    </citation>
    <scope>IDENTIFICATION</scope>
</reference>
<organism evidence="2 3">
    <name type="scientific">Anas zonorhyncha</name>
    <name type="common">Eastern spot-billed duck</name>
    <dbReference type="NCBI Taxonomy" id="75864"/>
    <lineage>
        <taxon>Eukaryota</taxon>
        <taxon>Metazoa</taxon>
        <taxon>Chordata</taxon>
        <taxon>Craniata</taxon>
        <taxon>Vertebrata</taxon>
        <taxon>Euteleostomi</taxon>
        <taxon>Archelosauria</taxon>
        <taxon>Archosauria</taxon>
        <taxon>Dinosauria</taxon>
        <taxon>Saurischia</taxon>
        <taxon>Theropoda</taxon>
        <taxon>Coelurosauria</taxon>
        <taxon>Aves</taxon>
        <taxon>Neognathae</taxon>
        <taxon>Galloanserae</taxon>
        <taxon>Anseriformes</taxon>
        <taxon>Anatidae</taxon>
        <taxon>Anatinae</taxon>
        <taxon>Anas</taxon>
    </lineage>
</organism>
<dbReference type="GO" id="GO:0005643">
    <property type="term" value="C:nuclear pore"/>
    <property type="evidence" value="ECO:0007669"/>
    <property type="project" value="TreeGrafter"/>
</dbReference>
<dbReference type="InterPro" id="IPR045255">
    <property type="entry name" value="RanBP1-like"/>
</dbReference>
<evidence type="ECO:0000259" key="1">
    <source>
        <dbReference type="PROSITE" id="PS50196"/>
    </source>
</evidence>
<dbReference type="Gene3D" id="2.30.29.30">
    <property type="entry name" value="Pleckstrin-homology domain (PH domain)/Phosphotyrosine-binding domain (PTB)"/>
    <property type="match status" value="1"/>
</dbReference>
<sequence>EVKIQNTKEDEVTSSTDSVCASKEEVPIVSLPEVKWKERGVGDMKILFLTQKKYYRVLMRRDQVLKVCASHVITKEINLVPSHTSNNGEVKVEYIAVRFKSQEIANSFKKIFEESQQSLSKLQKGQ</sequence>
<dbReference type="Pfam" id="PF00638">
    <property type="entry name" value="Ran_BP1"/>
    <property type="match status" value="1"/>
</dbReference>
<dbReference type="Ensembl" id="ENSAZOT00000003111.1">
    <property type="protein sequence ID" value="ENSAZOP00000002922.1"/>
    <property type="gene ID" value="ENSAZOG00000001939.1"/>
</dbReference>
<evidence type="ECO:0000313" key="2">
    <source>
        <dbReference type="Ensembl" id="ENSAZOP00000002922.1"/>
    </source>
</evidence>
<keyword evidence="3" id="KW-1185">Reference proteome</keyword>
<protein>
    <recommendedName>
        <fullName evidence="1">RanBD1 domain-containing protein</fullName>
    </recommendedName>
</protein>